<comment type="caution">
    <text evidence="2">The sequence shown here is derived from an EMBL/GenBank/DDBJ whole genome shotgun (WGS) entry which is preliminary data.</text>
</comment>
<dbReference type="EMBL" id="SRLO01001585">
    <property type="protein sequence ID" value="TNN36684.1"/>
    <property type="molecule type" value="Genomic_DNA"/>
</dbReference>
<dbReference type="Proteomes" id="UP000314294">
    <property type="component" value="Unassembled WGS sequence"/>
</dbReference>
<feature type="region of interest" description="Disordered" evidence="1">
    <location>
        <begin position="216"/>
        <end position="249"/>
    </location>
</feature>
<dbReference type="OrthoDB" id="2120499at2759"/>
<dbReference type="GO" id="GO:0005737">
    <property type="term" value="C:cytoplasm"/>
    <property type="evidence" value="ECO:0007669"/>
    <property type="project" value="TreeGrafter"/>
</dbReference>
<keyword evidence="3" id="KW-1185">Reference proteome</keyword>
<dbReference type="GO" id="GO:0005634">
    <property type="term" value="C:nucleus"/>
    <property type="evidence" value="ECO:0007669"/>
    <property type="project" value="TreeGrafter"/>
</dbReference>
<sequence length="249" mass="27834">MAEQPSPAPGRVGRVGGCMLHNWAEERAVAALDTPETRSQIRKYGHRGILTTDWESKMESVTTLKATYVTPKSPGVRLRGIRGELLEKQMSDAIRPVVPMPFIESLPPEEAMRTPHVFAARKEHSIASTPGGRREKIHAELNPPSPGTDFCSTTQKDFGVEGFVPFDPETTRLNPLVALDNLKRVIARLSRLEQVHDYKSDQAVTFWSENRQRVQGVTGVQNPKASFRKSARFSTPIGERLEEERPPDN</sequence>
<proteinExistence type="predicted"/>
<evidence type="ECO:0000313" key="2">
    <source>
        <dbReference type="EMBL" id="TNN36684.1"/>
    </source>
</evidence>
<protein>
    <submittedName>
        <fullName evidence="2">Sperm-associated antigen 8</fullName>
    </submittedName>
</protein>
<accession>A0A4Z2F7B4</accession>
<feature type="compositionally biased region" description="Basic and acidic residues" evidence="1">
    <location>
        <begin position="239"/>
        <end position="249"/>
    </location>
</feature>
<reference evidence="2 3" key="1">
    <citation type="submission" date="2019-03" db="EMBL/GenBank/DDBJ databases">
        <title>First draft genome of Liparis tanakae, snailfish: a comprehensive survey of snailfish specific genes.</title>
        <authorList>
            <person name="Kim W."/>
            <person name="Song I."/>
            <person name="Jeong J.-H."/>
            <person name="Kim D."/>
            <person name="Kim S."/>
            <person name="Ryu S."/>
            <person name="Song J.Y."/>
            <person name="Lee S.K."/>
        </authorList>
    </citation>
    <scope>NUCLEOTIDE SEQUENCE [LARGE SCALE GENOMIC DNA]</scope>
    <source>
        <tissue evidence="2">Muscle</tissue>
    </source>
</reference>
<name>A0A4Z2F7B4_9TELE</name>
<organism evidence="2 3">
    <name type="scientific">Liparis tanakae</name>
    <name type="common">Tanaka's snailfish</name>
    <dbReference type="NCBI Taxonomy" id="230148"/>
    <lineage>
        <taxon>Eukaryota</taxon>
        <taxon>Metazoa</taxon>
        <taxon>Chordata</taxon>
        <taxon>Craniata</taxon>
        <taxon>Vertebrata</taxon>
        <taxon>Euteleostomi</taxon>
        <taxon>Actinopterygii</taxon>
        <taxon>Neopterygii</taxon>
        <taxon>Teleostei</taxon>
        <taxon>Neoteleostei</taxon>
        <taxon>Acanthomorphata</taxon>
        <taxon>Eupercaria</taxon>
        <taxon>Perciformes</taxon>
        <taxon>Cottioidei</taxon>
        <taxon>Cottales</taxon>
        <taxon>Liparidae</taxon>
        <taxon>Liparis</taxon>
    </lineage>
</organism>
<dbReference type="Pfam" id="PF22584">
    <property type="entry name" value="CFAP143"/>
    <property type="match status" value="2"/>
</dbReference>
<evidence type="ECO:0000313" key="3">
    <source>
        <dbReference type="Proteomes" id="UP000314294"/>
    </source>
</evidence>
<dbReference type="PANTHER" id="PTHR15510">
    <property type="entry name" value="SPERM-ASSOCIATED ANTIGEN 8"/>
    <property type="match status" value="1"/>
</dbReference>
<dbReference type="GO" id="GO:0045944">
    <property type="term" value="P:positive regulation of transcription by RNA polymerase II"/>
    <property type="evidence" value="ECO:0007669"/>
    <property type="project" value="TreeGrafter"/>
</dbReference>
<dbReference type="InterPro" id="IPR026124">
    <property type="entry name" value="Sperm-assoc_Ag8"/>
</dbReference>
<dbReference type="GO" id="GO:0008017">
    <property type="term" value="F:microtubule binding"/>
    <property type="evidence" value="ECO:0007669"/>
    <property type="project" value="InterPro"/>
</dbReference>
<dbReference type="PANTHER" id="PTHR15510:SF5">
    <property type="entry name" value="SPERM-ASSOCIATED ANTIGEN 8"/>
    <property type="match status" value="1"/>
</dbReference>
<gene>
    <name evidence="2" type="primary">Spag8</name>
    <name evidence="2" type="ORF">EYF80_053155</name>
</gene>
<dbReference type="AlphaFoldDB" id="A0A4Z2F7B4"/>
<evidence type="ECO:0000256" key="1">
    <source>
        <dbReference type="SAM" id="MobiDB-lite"/>
    </source>
</evidence>